<feature type="compositionally biased region" description="Polar residues" evidence="1">
    <location>
        <begin position="1"/>
        <end position="10"/>
    </location>
</feature>
<dbReference type="PANTHER" id="PTHR47449:SF2">
    <property type="entry name" value="GLYCEROPHOSPHODIESTER PHOSPHODIESTERASE GDPD4"/>
    <property type="match status" value="1"/>
</dbReference>
<dbReference type="InterPro" id="IPR044236">
    <property type="entry name" value="GDPD4"/>
</dbReference>
<comment type="caution">
    <text evidence="3">The sequence shown here is derived from an EMBL/GenBank/DDBJ whole genome shotgun (WGS) entry which is preliminary data.</text>
</comment>
<protein>
    <submittedName>
        <fullName evidence="3">Uncharacterized protein</fullName>
    </submittedName>
</protein>
<dbReference type="AlphaFoldDB" id="A0AAP0AZF3"/>
<dbReference type="EMBL" id="JBBWWQ010000018">
    <property type="protein sequence ID" value="KAK8921225.1"/>
    <property type="molecule type" value="Genomic_DNA"/>
</dbReference>
<dbReference type="Proteomes" id="UP001418222">
    <property type="component" value="Unassembled WGS sequence"/>
</dbReference>
<dbReference type="PANTHER" id="PTHR47449">
    <property type="entry name" value="GLYCEROPHOSPHODIESTER PHOSPHODIESTERASE GDPD4"/>
    <property type="match status" value="1"/>
</dbReference>
<keyword evidence="4" id="KW-1185">Reference proteome</keyword>
<feature type="transmembrane region" description="Helical" evidence="2">
    <location>
        <begin position="39"/>
        <end position="62"/>
    </location>
</feature>
<proteinExistence type="predicted"/>
<gene>
    <name evidence="3" type="ORF">KSP39_PZI020100</name>
</gene>
<keyword evidence="2" id="KW-0812">Transmembrane</keyword>
<evidence type="ECO:0000256" key="2">
    <source>
        <dbReference type="SAM" id="Phobius"/>
    </source>
</evidence>
<sequence length="272" mass="31580">MRAVLGSTQWSRPTPPPPLPLTSLSKKRLRVLRIPSKRLLLRLLSVIAFFAFVPPVFFHFRLRRLQLMRMRMCNWLESPPLVCAHGGDSSRAAANTIHSKKRNRLAQQRLNDLVFVKYNRALRRRYDARDRIDPISLTDIDDNDEWLMGRMEEDNDAEAEREDLVFDDELLTWGIVATATGVEKEMYRTRLSKGKNVVPTKILEKRSILKMKTPTPLAIREATTPLVIREANTPLVLRNTDDIDEEEVEYNKEEEYNDSGEDDEDIVFSEDE</sequence>
<evidence type="ECO:0000313" key="4">
    <source>
        <dbReference type="Proteomes" id="UP001418222"/>
    </source>
</evidence>
<evidence type="ECO:0000256" key="1">
    <source>
        <dbReference type="SAM" id="MobiDB-lite"/>
    </source>
</evidence>
<evidence type="ECO:0000313" key="3">
    <source>
        <dbReference type="EMBL" id="KAK8921225.1"/>
    </source>
</evidence>
<name>A0AAP0AZF3_9ASPA</name>
<accession>A0AAP0AZF3</accession>
<organism evidence="3 4">
    <name type="scientific">Platanthera zijinensis</name>
    <dbReference type="NCBI Taxonomy" id="2320716"/>
    <lineage>
        <taxon>Eukaryota</taxon>
        <taxon>Viridiplantae</taxon>
        <taxon>Streptophyta</taxon>
        <taxon>Embryophyta</taxon>
        <taxon>Tracheophyta</taxon>
        <taxon>Spermatophyta</taxon>
        <taxon>Magnoliopsida</taxon>
        <taxon>Liliopsida</taxon>
        <taxon>Asparagales</taxon>
        <taxon>Orchidaceae</taxon>
        <taxon>Orchidoideae</taxon>
        <taxon>Orchideae</taxon>
        <taxon>Orchidinae</taxon>
        <taxon>Platanthera</taxon>
    </lineage>
</organism>
<reference evidence="3 4" key="1">
    <citation type="journal article" date="2022" name="Nat. Plants">
        <title>Genomes of leafy and leafless Platanthera orchids illuminate the evolution of mycoheterotrophy.</title>
        <authorList>
            <person name="Li M.H."/>
            <person name="Liu K.W."/>
            <person name="Li Z."/>
            <person name="Lu H.C."/>
            <person name="Ye Q.L."/>
            <person name="Zhang D."/>
            <person name="Wang J.Y."/>
            <person name="Li Y.F."/>
            <person name="Zhong Z.M."/>
            <person name="Liu X."/>
            <person name="Yu X."/>
            <person name="Liu D.K."/>
            <person name="Tu X.D."/>
            <person name="Liu B."/>
            <person name="Hao Y."/>
            <person name="Liao X.Y."/>
            <person name="Jiang Y.T."/>
            <person name="Sun W.H."/>
            <person name="Chen J."/>
            <person name="Chen Y.Q."/>
            <person name="Ai Y."/>
            <person name="Zhai J.W."/>
            <person name="Wu S.S."/>
            <person name="Zhou Z."/>
            <person name="Hsiao Y.Y."/>
            <person name="Wu W.L."/>
            <person name="Chen Y.Y."/>
            <person name="Lin Y.F."/>
            <person name="Hsu J.L."/>
            <person name="Li C.Y."/>
            <person name="Wang Z.W."/>
            <person name="Zhao X."/>
            <person name="Zhong W.Y."/>
            <person name="Ma X.K."/>
            <person name="Ma L."/>
            <person name="Huang J."/>
            <person name="Chen G.Z."/>
            <person name="Huang M.Z."/>
            <person name="Huang L."/>
            <person name="Peng D.H."/>
            <person name="Luo Y.B."/>
            <person name="Zou S.Q."/>
            <person name="Chen S.P."/>
            <person name="Lan S."/>
            <person name="Tsai W.C."/>
            <person name="Van de Peer Y."/>
            <person name="Liu Z.J."/>
        </authorList>
    </citation>
    <scope>NUCLEOTIDE SEQUENCE [LARGE SCALE GENOMIC DNA]</scope>
    <source>
        <strain evidence="3">Lor287</strain>
    </source>
</reference>
<feature type="region of interest" description="Disordered" evidence="1">
    <location>
        <begin position="1"/>
        <end position="21"/>
    </location>
</feature>
<feature type="region of interest" description="Disordered" evidence="1">
    <location>
        <begin position="241"/>
        <end position="272"/>
    </location>
</feature>
<feature type="compositionally biased region" description="Acidic residues" evidence="1">
    <location>
        <begin position="255"/>
        <end position="272"/>
    </location>
</feature>
<keyword evidence="2" id="KW-0472">Membrane</keyword>
<keyword evidence="2" id="KW-1133">Transmembrane helix</keyword>